<feature type="domain" description="DUF58" evidence="2">
    <location>
        <begin position="221"/>
        <end position="377"/>
    </location>
</feature>
<keyword evidence="1" id="KW-0472">Membrane</keyword>
<keyword evidence="1" id="KW-1133">Transmembrane helix</keyword>
<comment type="caution">
    <text evidence="3">The sequence shown here is derived from an EMBL/GenBank/DDBJ whole genome shotgun (WGS) entry which is preliminary data.</text>
</comment>
<feature type="transmembrane region" description="Helical" evidence="1">
    <location>
        <begin position="7"/>
        <end position="27"/>
    </location>
</feature>
<dbReference type="Pfam" id="PF01882">
    <property type="entry name" value="DUF58"/>
    <property type="match status" value="1"/>
</dbReference>
<feature type="transmembrane region" description="Helical" evidence="1">
    <location>
        <begin position="33"/>
        <end position="53"/>
    </location>
</feature>
<evidence type="ECO:0000313" key="4">
    <source>
        <dbReference type="Proteomes" id="UP001597041"/>
    </source>
</evidence>
<dbReference type="EMBL" id="JBHTKK010000015">
    <property type="protein sequence ID" value="MFD1066843.1"/>
    <property type="molecule type" value="Genomic_DNA"/>
</dbReference>
<dbReference type="PANTHER" id="PTHR34351">
    <property type="entry name" value="SLR1927 PROTEIN-RELATED"/>
    <property type="match status" value="1"/>
</dbReference>
<protein>
    <submittedName>
        <fullName evidence="3">DUF58 domain-containing protein</fullName>
    </submittedName>
</protein>
<keyword evidence="4" id="KW-1185">Reference proteome</keyword>
<gene>
    <name evidence="3" type="ORF">ACFQ19_12475</name>
</gene>
<organism evidence="3 4">
    <name type="scientific">Oceanobacillus locisalsi</name>
    <dbReference type="NCBI Taxonomy" id="546107"/>
    <lineage>
        <taxon>Bacteria</taxon>
        <taxon>Bacillati</taxon>
        <taxon>Bacillota</taxon>
        <taxon>Bacilli</taxon>
        <taxon>Bacillales</taxon>
        <taxon>Bacillaceae</taxon>
        <taxon>Oceanobacillus</taxon>
    </lineage>
</organism>
<sequence length="422" mass="49297">MKKHIRIILRSIGVLVLMLILFCYAMFQGGFVSWFLFYGYLPIGIYQLLFALYPLRTWQVSREIEHPVYQAGDDMVVKVHIKRRLPFPLLYCTFEEQFPASLMKEDTKKTKYLSSQTSGQMAVSRKLIRMLFPLFRRHFTFSYSVQSLPRGEHTLDKVTIQTGEIFGFIKKSRDFQIESTCIVYPYEHQVRFISETASFEQGGVLSNQLQQMNTTIASGNREYAPGDRFAWIDWKQSARKQTMMTKEFDREKSVDILLVHDNLQKEKEHPLLYEASIEMSLSLLKELTKKKNATSFLSIGDRAHVFEAGHHEQQLEVIKRYLLTARPEEQGSFSLRFREEIAQLNQADIIFLLLTSIDAELVQAIQEAKQRMKHFAIIYIHPEKYLSEEEKHLLEPLYFSDIAVQELSLEHLGADPVEVIFK</sequence>
<reference evidence="4" key="1">
    <citation type="journal article" date="2019" name="Int. J. Syst. Evol. Microbiol.">
        <title>The Global Catalogue of Microorganisms (GCM) 10K type strain sequencing project: providing services to taxonomists for standard genome sequencing and annotation.</title>
        <authorList>
            <consortium name="The Broad Institute Genomics Platform"/>
            <consortium name="The Broad Institute Genome Sequencing Center for Infectious Disease"/>
            <person name="Wu L."/>
            <person name="Ma J."/>
        </authorList>
    </citation>
    <scope>NUCLEOTIDE SEQUENCE [LARGE SCALE GENOMIC DNA]</scope>
    <source>
        <strain evidence="4">CCUG 56608</strain>
    </source>
</reference>
<evidence type="ECO:0000256" key="1">
    <source>
        <dbReference type="SAM" id="Phobius"/>
    </source>
</evidence>
<dbReference type="InterPro" id="IPR002881">
    <property type="entry name" value="DUF58"/>
</dbReference>
<dbReference type="Proteomes" id="UP001597041">
    <property type="component" value="Unassembled WGS sequence"/>
</dbReference>
<evidence type="ECO:0000259" key="2">
    <source>
        <dbReference type="Pfam" id="PF01882"/>
    </source>
</evidence>
<name>A0ABW3NGR4_9BACI</name>
<dbReference type="PANTHER" id="PTHR34351:SF2">
    <property type="entry name" value="DUF58 DOMAIN-CONTAINING PROTEIN"/>
    <property type="match status" value="1"/>
</dbReference>
<evidence type="ECO:0000313" key="3">
    <source>
        <dbReference type="EMBL" id="MFD1066843.1"/>
    </source>
</evidence>
<dbReference type="RefSeq" id="WP_379592549.1">
    <property type="nucleotide sequence ID" value="NZ_JBHTKK010000015.1"/>
</dbReference>
<proteinExistence type="predicted"/>
<keyword evidence="1" id="KW-0812">Transmembrane</keyword>
<accession>A0ABW3NGR4</accession>